<dbReference type="Proteomes" id="UP000238479">
    <property type="component" value="Chromosome 2"/>
</dbReference>
<comment type="caution">
    <text evidence="1">The sequence shown here is derived from an EMBL/GenBank/DDBJ whole genome shotgun (WGS) entry which is preliminary data.</text>
</comment>
<protein>
    <submittedName>
        <fullName evidence="1">Uncharacterized protein</fullName>
    </submittedName>
</protein>
<reference evidence="1 2" key="1">
    <citation type="journal article" date="2018" name="Nat. Genet.">
        <title>The Rosa genome provides new insights in the design of modern roses.</title>
        <authorList>
            <person name="Bendahmane M."/>
        </authorList>
    </citation>
    <scope>NUCLEOTIDE SEQUENCE [LARGE SCALE GENOMIC DNA]</scope>
    <source>
        <strain evidence="2">cv. Old Blush</strain>
    </source>
</reference>
<dbReference type="AlphaFoldDB" id="A0A2P6RJ13"/>
<dbReference type="EMBL" id="PDCK01000040">
    <property type="protein sequence ID" value="PRQ46413.1"/>
    <property type="molecule type" value="Genomic_DNA"/>
</dbReference>
<sequence>MRLESPRISSRPSYLGVLIGLWKHGLQQRISLSFPFARFNLASPSLSRFSLVSPLSIVHHPP</sequence>
<gene>
    <name evidence="1" type="ORF">RchiOBHm_Chr2g0088831</name>
</gene>
<dbReference type="Gramene" id="PRQ46413">
    <property type="protein sequence ID" value="PRQ46413"/>
    <property type="gene ID" value="RchiOBHm_Chr2g0088831"/>
</dbReference>
<accession>A0A2P6RJ13</accession>
<proteinExistence type="predicted"/>
<evidence type="ECO:0000313" key="1">
    <source>
        <dbReference type="EMBL" id="PRQ46413.1"/>
    </source>
</evidence>
<evidence type="ECO:0000313" key="2">
    <source>
        <dbReference type="Proteomes" id="UP000238479"/>
    </source>
</evidence>
<name>A0A2P6RJ13_ROSCH</name>
<organism evidence="1 2">
    <name type="scientific">Rosa chinensis</name>
    <name type="common">China rose</name>
    <dbReference type="NCBI Taxonomy" id="74649"/>
    <lineage>
        <taxon>Eukaryota</taxon>
        <taxon>Viridiplantae</taxon>
        <taxon>Streptophyta</taxon>
        <taxon>Embryophyta</taxon>
        <taxon>Tracheophyta</taxon>
        <taxon>Spermatophyta</taxon>
        <taxon>Magnoliopsida</taxon>
        <taxon>eudicotyledons</taxon>
        <taxon>Gunneridae</taxon>
        <taxon>Pentapetalae</taxon>
        <taxon>rosids</taxon>
        <taxon>fabids</taxon>
        <taxon>Rosales</taxon>
        <taxon>Rosaceae</taxon>
        <taxon>Rosoideae</taxon>
        <taxon>Rosoideae incertae sedis</taxon>
        <taxon>Rosa</taxon>
    </lineage>
</organism>
<keyword evidence="2" id="KW-1185">Reference proteome</keyword>